<dbReference type="AlphaFoldDB" id="A0AAN8BTV5"/>
<comment type="caution">
    <text evidence="2">The sequence shown here is derived from an EMBL/GenBank/DDBJ whole genome shotgun (WGS) entry which is preliminary data.</text>
</comment>
<keyword evidence="3" id="KW-1185">Reference proteome</keyword>
<sequence>MAEGEEEVNYASVVFKAGNNPPPAEKRGEETVYGEVKGAERNKERGLSRASALSALGLLLGDSLCPSAGRHHRSLRLP</sequence>
<accession>A0AAN8BTV5</accession>
<organism evidence="2 3">
    <name type="scientific">Champsocephalus esox</name>
    <name type="common">pike icefish</name>
    <dbReference type="NCBI Taxonomy" id="159716"/>
    <lineage>
        <taxon>Eukaryota</taxon>
        <taxon>Metazoa</taxon>
        <taxon>Chordata</taxon>
        <taxon>Craniata</taxon>
        <taxon>Vertebrata</taxon>
        <taxon>Euteleostomi</taxon>
        <taxon>Actinopterygii</taxon>
        <taxon>Neopterygii</taxon>
        <taxon>Teleostei</taxon>
        <taxon>Neoteleostei</taxon>
        <taxon>Acanthomorphata</taxon>
        <taxon>Eupercaria</taxon>
        <taxon>Perciformes</taxon>
        <taxon>Notothenioidei</taxon>
        <taxon>Channichthyidae</taxon>
        <taxon>Champsocephalus</taxon>
    </lineage>
</organism>
<evidence type="ECO:0000313" key="3">
    <source>
        <dbReference type="Proteomes" id="UP001335648"/>
    </source>
</evidence>
<gene>
    <name evidence="2" type="ORF">CesoFtcFv8_012170</name>
</gene>
<reference evidence="2 3" key="1">
    <citation type="journal article" date="2023" name="Mol. Biol. Evol.">
        <title>Genomics of Secondarily Temperate Adaptation in the Only Non-Antarctic Icefish.</title>
        <authorList>
            <person name="Rivera-Colon A.G."/>
            <person name="Rayamajhi N."/>
            <person name="Minhas B.F."/>
            <person name="Madrigal G."/>
            <person name="Bilyk K.T."/>
            <person name="Yoon V."/>
            <person name="Hune M."/>
            <person name="Gregory S."/>
            <person name="Cheng C.H.C."/>
            <person name="Catchen J.M."/>
        </authorList>
    </citation>
    <scope>NUCLEOTIDE SEQUENCE [LARGE SCALE GENOMIC DNA]</scope>
    <source>
        <strain evidence="2">JC2023a</strain>
    </source>
</reference>
<feature type="compositionally biased region" description="Basic and acidic residues" evidence="1">
    <location>
        <begin position="37"/>
        <end position="47"/>
    </location>
</feature>
<dbReference type="Proteomes" id="UP001335648">
    <property type="component" value="Unassembled WGS sequence"/>
</dbReference>
<dbReference type="EMBL" id="JAULUE010002055">
    <property type="protein sequence ID" value="KAK5891721.1"/>
    <property type="molecule type" value="Genomic_DNA"/>
</dbReference>
<evidence type="ECO:0000256" key="1">
    <source>
        <dbReference type="SAM" id="MobiDB-lite"/>
    </source>
</evidence>
<protein>
    <submittedName>
        <fullName evidence="2">Uncharacterized protein</fullName>
    </submittedName>
</protein>
<proteinExistence type="predicted"/>
<feature type="region of interest" description="Disordered" evidence="1">
    <location>
        <begin position="13"/>
        <end position="47"/>
    </location>
</feature>
<evidence type="ECO:0000313" key="2">
    <source>
        <dbReference type="EMBL" id="KAK5891721.1"/>
    </source>
</evidence>
<name>A0AAN8BTV5_9TELE</name>